<evidence type="ECO:0000313" key="2">
    <source>
        <dbReference type="Proteomes" id="UP000243975"/>
    </source>
</evidence>
<comment type="caution">
    <text evidence="1">The sequence shown here is derived from an EMBL/GenBank/DDBJ whole genome shotgun (WGS) entry which is preliminary data.</text>
</comment>
<gene>
    <name evidence="1" type="ORF">Ccrd_026358</name>
</gene>
<sequence>MLADAIGAHEVASSLNFNPPWMCQILPRLLPFHQEGQKRKFIQLINKGVGRTIESQGRELEWKIDLNKLRVLALLKKEQQPKDLKDSLKEMKEEMIKWLQYEEQRDSLWREEPEIDNLAALRKLQPFPNYLININLTCVPKGKRIRSEGTHRIDYVSAGVRENHQIMKTERIRPIYEFSVQLPALSSS</sequence>
<dbReference type="AlphaFoldDB" id="A0A103XDD4"/>
<dbReference type="EMBL" id="LEKV01005364">
    <property type="protein sequence ID" value="KVH88589.1"/>
    <property type="molecule type" value="Genomic_DNA"/>
</dbReference>
<dbReference type="Gramene" id="KVH88589">
    <property type="protein sequence ID" value="KVH88589"/>
    <property type="gene ID" value="Ccrd_026358"/>
</dbReference>
<accession>A0A103XDD4</accession>
<proteinExistence type="predicted"/>
<organism evidence="1 2">
    <name type="scientific">Cynara cardunculus var. scolymus</name>
    <name type="common">Globe artichoke</name>
    <name type="synonym">Cynara scolymus</name>
    <dbReference type="NCBI Taxonomy" id="59895"/>
    <lineage>
        <taxon>Eukaryota</taxon>
        <taxon>Viridiplantae</taxon>
        <taxon>Streptophyta</taxon>
        <taxon>Embryophyta</taxon>
        <taxon>Tracheophyta</taxon>
        <taxon>Spermatophyta</taxon>
        <taxon>Magnoliopsida</taxon>
        <taxon>eudicotyledons</taxon>
        <taxon>Gunneridae</taxon>
        <taxon>Pentapetalae</taxon>
        <taxon>asterids</taxon>
        <taxon>campanulids</taxon>
        <taxon>Asterales</taxon>
        <taxon>Asteraceae</taxon>
        <taxon>Carduoideae</taxon>
        <taxon>Cardueae</taxon>
        <taxon>Carduinae</taxon>
        <taxon>Cynara</taxon>
    </lineage>
</organism>
<keyword evidence="2" id="KW-1185">Reference proteome</keyword>
<dbReference type="Proteomes" id="UP000243975">
    <property type="component" value="Unassembled WGS sequence"/>
</dbReference>
<name>A0A103XDD4_CYNCS</name>
<evidence type="ECO:0000313" key="1">
    <source>
        <dbReference type="EMBL" id="KVH88589.1"/>
    </source>
</evidence>
<reference evidence="1 2" key="1">
    <citation type="journal article" date="2016" name="Sci. Rep.">
        <title>The genome sequence of the outbreeding globe artichoke constructed de novo incorporating a phase-aware low-pass sequencing strategy of F1 progeny.</title>
        <authorList>
            <person name="Scaglione D."/>
            <person name="Reyes-Chin-Wo S."/>
            <person name="Acquadro A."/>
            <person name="Froenicke L."/>
            <person name="Portis E."/>
            <person name="Beitel C."/>
            <person name="Tirone M."/>
            <person name="Mauro R."/>
            <person name="Lo Monaco A."/>
            <person name="Mauromicale G."/>
            <person name="Faccioli P."/>
            <person name="Cattivelli L."/>
            <person name="Rieseberg L."/>
            <person name="Michelmore R."/>
            <person name="Lanteri S."/>
        </authorList>
    </citation>
    <scope>NUCLEOTIDE SEQUENCE [LARGE SCALE GENOMIC DNA]</scope>
    <source>
        <strain evidence="1">2C</strain>
    </source>
</reference>
<protein>
    <submittedName>
        <fullName evidence="1">Uncharacterized protein</fullName>
    </submittedName>
</protein>